<gene>
    <name evidence="5" type="primary">rps3</name>
    <name evidence="5" type="ORF">FJT64_016038</name>
</gene>
<dbReference type="OrthoDB" id="6741731at2759"/>
<feature type="region of interest" description="Disordered" evidence="4">
    <location>
        <begin position="187"/>
        <end position="229"/>
    </location>
</feature>
<evidence type="ECO:0000313" key="5">
    <source>
        <dbReference type="EMBL" id="KAF0313435.1"/>
    </source>
</evidence>
<evidence type="ECO:0000256" key="1">
    <source>
        <dbReference type="ARBA" id="ARBA00010761"/>
    </source>
</evidence>
<evidence type="ECO:0000256" key="2">
    <source>
        <dbReference type="ARBA" id="ARBA00022980"/>
    </source>
</evidence>
<name>A0A6A4X2D1_AMPAM</name>
<dbReference type="Proteomes" id="UP000440578">
    <property type="component" value="Unassembled WGS sequence"/>
</dbReference>
<dbReference type="Gene3D" id="3.30.1140.32">
    <property type="entry name" value="Ribosomal protein S3, C-terminal domain"/>
    <property type="match status" value="1"/>
</dbReference>
<protein>
    <submittedName>
        <fullName evidence="5">40S ribosomal protein S3</fullName>
    </submittedName>
</protein>
<evidence type="ECO:0000256" key="4">
    <source>
        <dbReference type="SAM" id="MobiDB-lite"/>
    </source>
</evidence>
<sequence length="229" mass="25968">MQWYATHVRDITPIVTDSPPLTNTASAKRRIIAYRLPVAGEQVDRRVCKEFCLTTLGFAANNDGPIISAVGRLIPKQDGRGRAANPVAARLEDELQRHIERYRPMAPHYRYLHAPRRRYLAPDLNAAVMYQQLVEEKGKICSYERFRKALRSANVSFARLGQEECEICVLGIKVKIMLPWDQTGKIGPKKPLPDHVTIVEPKEEELPKEPYSETKEKPVEPVPVPPPQA</sequence>
<feature type="compositionally biased region" description="Basic and acidic residues" evidence="4">
    <location>
        <begin position="200"/>
        <end position="219"/>
    </location>
</feature>
<organism evidence="5 6">
    <name type="scientific">Amphibalanus amphitrite</name>
    <name type="common">Striped barnacle</name>
    <name type="synonym">Balanus amphitrite</name>
    <dbReference type="NCBI Taxonomy" id="1232801"/>
    <lineage>
        <taxon>Eukaryota</taxon>
        <taxon>Metazoa</taxon>
        <taxon>Ecdysozoa</taxon>
        <taxon>Arthropoda</taxon>
        <taxon>Crustacea</taxon>
        <taxon>Multicrustacea</taxon>
        <taxon>Cirripedia</taxon>
        <taxon>Thoracica</taxon>
        <taxon>Thoracicalcarea</taxon>
        <taxon>Balanomorpha</taxon>
        <taxon>Balanoidea</taxon>
        <taxon>Balanidae</taxon>
        <taxon>Amphibalaninae</taxon>
        <taxon>Amphibalanus</taxon>
    </lineage>
</organism>
<accession>A0A6A4X2D1</accession>
<dbReference type="GO" id="GO:1990904">
    <property type="term" value="C:ribonucleoprotein complex"/>
    <property type="evidence" value="ECO:0007669"/>
    <property type="project" value="UniProtKB-KW"/>
</dbReference>
<comment type="similarity">
    <text evidence="1">Belongs to the universal ribosomal protein uS3 family.</text>
</comment>
<dbReference type="EMBL" id="VIIS01000094">
    <property type="protein sequence ID" value="KAF0313435.1"/>
    <property type="molecule type" value="Genomic_DNA"/>
</dbReference>
<keyword evidence="2 5" id="KW-0689">Ribosomal protein</keyword>
<proteinExistence type="inferred from homology"/>
<dbReference type="InterPro" id="IPR036419">
    <property type="entry name" value="Ribosomal_S3_C_sf"/>
</dbReference>
<reference evidence="5 6" key="1">
    <citation type="submission" date="2019-07" db="EMBL/GenBank/DDBJ databases">
        <title>Draft genome assembly of a fouling barnacle, Amphibalanus amphitrite (Darwin, 1854): The first reference genome for Thecostraca.</title>
        <authorList>
            <person name="Kim W."/>
        </authorList>
    </citation>
    <scope>NUCLEOTIDE SEQUENCE [LARGE SCALE GENOMIC DNA]</scope>
    <source>
        <strain evidence="5">SNU_AA5</strain>
        <tissue evidence="5">Soma without cirri and trophi</tissue>
    </source>
</reference>
<comment type="caution">
    <text evidence="5">The sequence shown here is derived from an EMBL/GenBank/DDBJ whole genome shotgun (WGS) entry which is preliminary data.</text>
</comment>
<evidence type="ECO:0000256" key="3">
    <source>
        <dbReference type="ARBA" id="ARBA00023274"/>
    </source>
</evidence>
<keyword evidence="3" id="KW-0687">Ribonucleoprotein</keyword>
<feature type="compositionally biased region" description="Pro residues" evidence="4">
    <location>
        <begin position="220"/>
        <end position="229"/>
    </location>
</feature>
<dbReference type="AlphaFoldDB" id="A0A6A4X2D1"/>
<keyword evidence="6" id="KW-1185">Reference proteome</keyword>
<evidence type="ECO:0000313" key="6">
    <source>
        <dbReference type="Proteomes" id="UP000440578"/>
    </source>
</evidence>
<dbReference type="GO" id="GO:0005840">
    <property type="term" value="C:ribosome"/>
    <property type="evidence" value="ECO:0007669"/>
    <property type="project" value="UniProtKB-KW"/>
</dbReference>